<dbReference type="Proteomes" id="UP000516369">
    <property type="component" value="Chromosome"/>
</dbReference>
<accession>A0A7H1N4G4</accession>
<evidence type="ECO:0000313" key="3">
    <source>
        <dbReference type="Proteomes" id="UP000516369"/>
    </source>
</evidence>
<dbReference type="InterPro" id="IPR035069">
    <property type="entry name" value="TTHA1013/TTHA0281-like"/>
</dbReference>
<dbReference type="Pfam" id="PF15919">
    <property type="entry name" value="HicB_lk_antitox"/>
    <property type="match status" value="1"/>
</dbReference>
<feature type="domain" description="HicB-like antitoxin of toxin-antitoxin system" evidence="1">
    <location>
        <begin position="12"/>
        <end position="62"/>
    </location>
</feature>
<dbReference type="RefSeq" id="WP_190261075.1">
    <property type="nucleotide sequence ID" value="NZ_CP053923.1"/>
</dbReference>
<proteinExistence type="predicted"/>
<gene>
    <name evidence="2" type="ORF">HQ394_16295</name>
</gene>
<dbReference type="Gene3D" id="3.30.160.250">
    <property type="match status" value="1"/>
</dbReference>
<keyword evidence="3" id="KW-1185">Reference proteome</keyword>
<evidence type="ECO:0000313" key="2">
    <source>
        <dbReference type="EMBL" id="QNT70600.1"/>
    </source>
</evidence>
<organism evidence="2 3">
    <name type="scientific">Defluviicoccus vanus</name>
    <dbReference type="NCBI Taxonomy" id="111831"/>
    <lineage>
        <taxon>Bacteria</taxon>
        <taxon>Pseudomonadati</taxon>
        <taxon>Pseudomonadota</taxon>
        <taxon>Alphaproteobacteria</taxon>
        <taxon>Rhodospirillales</taxon>
        <taxon>Rhodospirillaceae</taxon>
        <taxon>Defluviicoccus</taxon>
    </lineage>
</organism>
<dbReference type="EMBL" id="CP053923">
    <property type="protein sequence ID" value="QNT70600.1"/>
    <property type="molecule type" value="Genomic_DNA"/>
</dbReference>
<dbReference type="KEGG" id="dvn:HQ394_16295"/>
<evidence type="ECO:0000259" key="1">
    <source>
        <dbReference type="Pfam" id="PF15919"/>
    </source>
</evidence>
<reference evidence="2 3" key="1">
    <citation type="submission" date="2020-05" db="EMBL/GenBank/DDBJ databases">
        <title>Complete closed genome sequence of Defluviicoccus vanus.</title>
        <authorList>
            <person name="Bessarab I."/>
            <person name="Arumugam K."/>
            <person name="Maszenan A.M."/>
            <person name="Seviour R.J."/>
            <person name="Williams R.B."/>
        </authorList>
    </citation>
    <scope>NUCLEOTIDE SEQUENCE [LARGE SCALE GENOMIC DNA]</scope>
    <source>
        <strain evidence="2 3">Ben 114</strain>
    </source>
</reference>
<protein>
    <submittedName>
        <fullName evidence="2">Type II toxin-antitoxin system HicB family antitoxin</fullName>
    </submittedName>
</protein>
<dbReference type="AlphaFoldDB" id="A0A7H1N4G4"/>
<name>A0A7H1N4G4_9PROT</name>
<dbReference type="InterPro" id="IPR031807">
    <property type="entry name" value="HicB-like"/>
</dbReference>
<dbReference type="SUPFAM" id="SSF143100">
    <property type="entry name" value="TTHA1013/TTHA0281-like"/>
    <property type="match status" value="1"/>
</dbReference>
<sequence length="72" mass="7918">MKHYHINVFWSAADDCWIADVPDLKSCSGMGDTPEEALAEVQQAMAAWLDVAAAENLPIPEPRYRPAIYAVG</sequence>